<protein>
    <submittedName>
        <fullName evidence="3">PTS ascorbate transporter subunit IIB</fullName>
    </submittedName>
</protein>
<comment type="caution">
    <text evidence="3">The sequence shown here is derived from an EMBL/GenBank/DDBJ whole genome shotgun (WGS) entry which is preliminary data.</text>
</comment>
<sequence>MRVLVSCANGSGTSLMMMRSCEKALKEMGFNITNIQHCSVSEGKGSARNYDVVFTPTTFVKMFSDAQAKGVTIVGVKNPMSTKEIKQRVQEETDLEERFL</sequence>
<dbReference type="SUPFAM" id="SSF52794">
    <property type="entry name" value="PTS system IIB component-like"/>
    <property type="match status" value="1"/>
</dbReference>
<dbReference type="CDD" id="cd05563">
    <property type="entry name" value="PTS_IIB_ascorbate"/>
    <property type="match status" value="1"/>
</dbReference>
<dbReference type="RefSeq" id="WP_089144452.1">
    <property type="nucleotide sequence ID" value="NZ_BLAM01000098.1"/>
</dbReference>
<evidence type="ECO:0000259" key="2">
    <source>
        <dbReference type="PROSITE" id="PS51099"/>
    </source>
</evidence>
<dbReference type="InterPro" id="IPR036095">
    <property type="entry name" value="PTS_EIIB-like_sf"/>
</dbReference>
<dbReference type="InterPro" id="IPR003501">
    <property type="entry name" value="PTS_EIIB_2/3"/>
</dbReference>
<keyword evidence="1" id="KW-0808">Transferase</keyword>
<evidence type="ECO:0000313" key="3">
    <source>
        <dbReference type="EMBL" id="OXS38131.1"/>
    </source>
</evidence>
<dbReference type="Proteomes" id="UP000215261">
    <property type="component" value="Unassembled WGS sequence"/>
</dbReference>
<dbReference type="GO" id="GO:0009401">
    <property type="term" value="P:phosphoenolpyruvate-dependent sugar phosphotransferase system"/>
    <property type="evidence" value="ECO:0007669"/>
    <property type="project" value="InterPro"/>
</dbReference>
<proteinExistence type="predicted"/>
<reference evidence="3 4" key="1">
    <citation type="submission" date="2016-03" db="EMBL/GenBank/DDBJ databases">
        <title>Sequencing of Lactobacillus Species from Commercial Turkeys.</title>
        <authorList>
            <person name="Johnson T.J."/>
            <person name="Youmans B.P."/>
            <person name="Case K.A."/>
        </authorList>
    </citation>
    <scope>NUCLEOTIDE SEQUENCE [LARGE SCALE GENOMIC DNA]</scope>
    <source>
        <strain evidence="3 4">UMNLA1</strain>
    </source>
</reference>
<dbReference type="Pfam" id="PF02302">
    <property type="entry name" value="PTS_IIB"/>
    <property type="match status" value="1"/>
</dbReference>
<evidence type="ECO:0000313" key="4">
    <source>
        <dbReference type="Proteomes" id="UP000215261"/>
    </source>
</evidence>
<dbReference type="InterPro" id="IPR013011">
    <property type="entry name" value="PTS_EIIB_2"/>
</dbReference>
<dbReference type="Gene3D" id="3.40.50.2300">
    <property type="match status" value="1"/>
</dbReference>
<accession>A0A226RGX6</accession>
<dbReference type="PROSITE" id="PS51099">
    <property type="entry name" value="PTS_EIIB_TYPE_2"/>
    <property type="match status" value="1"/>
</dbReference>
<dbReference type="AlphaFoldDB" id="A0A226RGX6"/>
<feature type="domain" description="PTS EIIB type-2" evidence="2">
    <location>
        <begin position="1"/>
        <end position="97"/>
    </location>
</feature>
<dbReference type="GO" id="GO:0008982">
    <property type="term" value="F:protein-N(PI)-phosphohistidine-sugar phosphotransferase activity"/>
    <property type="evidence" value="ECO:0007669"/>
    <property type="project" value="InterPro"/>
</dbReference>
<gene>
    <name evidence="3" type="ORF">AYP69_09185</name>
</gene>
<evidence type="ECO:0000256" key="1">
    <source>
        <dbReference type="ARBA" id="ARBA00022679"/>
    </source>
</evidence>
<dbReference type="EMBL" id="LUGO01000082">
    <property type="protein sequence ID" value="OXS38131.1"/>
    <property type="molecule type" value="Genomic_DNA"/>
</dbReference>
<organism evidence="3 4">
    <name type="scientific">Ligilactobacillus agilis</name>
    <dbReference type="NCBI Taxonomy" id="1601"/>
    <lineage>
        <taxon>Bacteria</taxon>
        <taxon>Bacillati</taxon>
        <taxon>Bacillota</taxon>
        <taxon>Bacilli</taxon>
        <taxon>Lactobacillales</taxon>
        <taxon>Lactobacillaceae</taxon>
        <taxon>Ligilactobacillus</taxon>
    </lineage>
</organism>
<name>A0A226RGX6_9LACO</name>